<evidence type="ECO:0000259" key="11">
    <source>
        <dbReference type="PROSITE" id="PS51352"/>
    </source>
</evidence>
<keyword evidence="4 9" id="KW-0049">Antioxidant</keyword>
<evidence type="ECO:0000256" key="10">
    <source>
        <dbReference type="PIRSR" id="PIRSR000239-1"/>
    </source>
</evidence>
<dbReference type="PIRSF" id="PIRSF000239">
    <property type="entry name" value="AHPC"/>
    <property type="match status" value="1"/>
</dbReference>
<gene>
    <name evidence="12" type="ORF">CYY_008441</name>
</gene>
<evidence type="ECO:0000256" key="1">
    <source>
        <dbReference type="ARBA" id="ARBA00009796"/>
    </source>
</evidence>
<dbReference type="GO" id="GO:0033554">
    <property type="term" value="P:cellular response to stress"/>
    <property type="evidence" value="ECO:0007669"/>
    <property type="project" value="TreeGrafter"/>
</dbReference>
<dbReference type="GO" id="GO:0005829">
    <property type="term" value="C:cytosol"/>
    <property type="evidence" value="ECO:0007669"/>
    <property type="project" value="TreeGrafter"/>
</dbReference>
<evidence type="ECO:0000256" key="7">
    <source>
        <dbReference type="ARBA" id="ARBA00023284"/>
    </source>
</evidence>
<dbReference type="EC" id="1.11.1.24" evidence="2"/>
<dbReference type="GO" id="GO:0006979">
    <property type="term" value="P:response to oxidative stress"/>
    <property type="evidence" value="ECO:0007669"/>
    <property type="project" value="TreeGrafter"/>
</dbReference>
<keyword evidence="5 9" id="KW-0560">Oxidoreductase</keyword>
<dbReference type="InterPro" id="IPR024706">
    <property type="entry name" value="Peroxiredoxin_AhpC-typ"/>
</dbReference>
<dbReference type="OrthoDB" id="10259030at2759"/>
<dbReference type="InterPro" id="IPR050217">
    <property type="entry name" value="Peroxiredoxin"/>
</dbReference>
<dbReference type="GO" id="GO:0042744">
    <property type="term" value="P:hydrogen peroxide catabolic process"/>
    <property type="evidence" value="ECO:0007669"/>
    <property type="project" value="TreeGrafter"/>
</dbReference>
<evidence type="ECO:0000256" key="6">
    <source>
        <dbReference type="ARBA" id="ARBA00023157"/>
    </source>
</evidence>
<accession>A0A8J4UWY1</accession>
<dbReference type="PANTHER" id="PTHR10681:SF171">
    <property type="entry name" value="PEROXIREDOXIN 4"/>
    <property type="match status" value="1"/>
</dbReference>
<evidence type="ECO:0000256" key="9">
    <source>
        <dbReference type="PIRNR" id="PIRNR000239"/>
    </source>
</evidence>
<dbReference type="AlphaFoldDB" id="A0A8J4UWY1"/>
<evidence type="ECO:0000256" key="5">
    <source>
        <dbReference type="ARBA" id="ARBA00023002"/>
    </source>
</evidence>
<organism evidence="12 13">
    <name type="scientific">Polysphondylium violaceum</name>
    <dbReference type="NCBI Taxonomy" id="133409"/>
    <lineage>
        <taxon>Eukaryota</taxon>
        <taxon>Amoebozoa</taxon>
        <taxon>Evosea</taxon>
        <taxon>Eumycetozoa</taxon>
        <taxon>Dictyostelia</taxon>
        <taxon>Dictyosteliales</taxon>
        <taxon>Dictyosteliaceae</taxon>
        <taxon>Polysphondylium</taxon>
    </lineage>
</organism>
<dbReference type="SUPFAM" id="SSF52833">
    <property type="entry name" value="Thioredoxin-like"/>
    <property type="match status" value="1"/>
</dbReference>
<dbReference type="GO" id="GO:0045454">
    <property type="term" value="P:cell redox homeostasis"/>
    <property type="evidence" value="ECO:0007669"/>
    <property type="project" value="TreeGrafter"/>
</dbReference>
<dbReference type="Gene3D" id="3.40.30.10">
    <property type="entry name" value="Glutaredoxin"/>
    <property type="match status" value="1"/>
</dbReference>
<comment type="caution">
    <text evidence="12">The sequence shown here is derived from an EMBL/GenBank/DDBJ whole genome shotgun (WGS) entry which is preliminary data.</text>
</comment>
<keyword evidence="6" id="KW-1015">Disulfide bond</keyword>
<feature type="domain" description="Thioredoxin" evidence="11">
    <location>
        <begin position="13"/>
        <end position="171"/>
    </location>
</feature>
<dbReference type="PANTHER" id="PTHR10681">
    <property type="entry name" value="THIOREDOXIN PEROXIDASE"/>
    <property type="match status" value="1"/>
</dbReference>
<dbReference type="Pfam" id="PF00578">
    <property type="entry name" value="AhpC-TSA"/>
    <property type="match status" value="1"/>
</dbReference>
<evidence type="ECO:0000313" key="13">
    <source>
        <dbReference type="Proteomes" id="UP000695562"/>
    </source>
</evidence>
<keyword evidence="3 9" id="KW-0575">Peroxidase</keyword>
<sequence length="208" mass="23181">MSHGHCQHKKEQIRIRKPAPAFTAQAVHNGEIKTVSLEDYKGKYVYLFFYPLDFTFVCPTEIIAFSNAAAKFREAGCELIAASVDSPFTHLAWINTPRKEGGLGGIDFPIISDLTHTISKDYGVYIEEDGHTIRGSFIIGKDGLVKHIQMNDNPVGRNVEEALRLVKGYMFTDVHGEVCPANWNADTNAKTMIPDPKGSKTYFESVNN</sequence>
<evidence type="ECO:0000313" key="12">
    <source>
        <dbReference type="EMBL" id="KAF2070245.1"/>
    </source>
</evidence>
<protein>
    <recommendedName>
        <fullName evidence="2">thioredoxin-dependent peroxiredoxin</fullName>
        <ecNumber evidence="2">1.11.1.24</ecNumber>
    </recommendedName>
</protein>
<dbReference type="Proteomes" id="UP000695562">
    <property type="component" value="Unassembled WGS sequence"/>
</dbReference>
<dbReference type="GO" id="GO:0008379">
    <property type="term" value="F:thioredoxin peroxidase activity"/>
    <property type="evidence" value="ECO:0007669"/>
    <property type="project" value="TreeGrafter"/>
</dbReference>
<reference evidence="12" key="1">
    <citation type="submission" date="2020-01" db="EMBL/GenBank/DDBJ databases">
        <title>Development of genomics and gene disruption for Polysphondylium violaceum indicates a role for the polyketide synthase stlB in stalk morphogenesis.</title>
        <authorList>
            <person name="Narita B."/>
            <person name="Kawabe Y."/>
            <person name="Kin K."/>
            <person name="Saito T."/>
            <person name="Gibbs R."/>
            <person name="Kuspa A."/>
            <person name="Muzny D."/>
            <person name="Queller D."/>
            <person name="Richards S."/>
            <person name="Strassman J."/>
            <person name="Sucgang R."/>
            <person name="Worley K."/>
            <person name="Schaap P."/>
        </authorList>
    </citation>
    <scope>NUCLEOTIDE SEQUENCE</scope>
    <source>
        <strain evidence="12">QSvi11</strain>
    </source>
</reference>
<evidence type="ECO:0000256" key="2">
    <source>
        <dbReference type="ARBA" id="ARBA00013017"/>
    </source>
</evidence>
<proteinExistence type="inferred from homology"/>
<dbReference type="Pfam" id="PF10417">
    <property type="entry name" value="1-cysPrx_C"/>
    <property type="match status" value="1"/>
</dbReference>
<keyword evidence="13" id="KW-1185">Reference proteome</keyword>
<dbReference type="FunFam" id="3.40.30.10:FF:000003">
    <property type="entry name" value="Peroxiredoxin 1"/>
    <property type="match status" value="1"/>
</dbReference>
<evidence type="ECO:0000256" key="3">
    <source>
        <dbReference type="ARBA" id="ARBA00022559"/>
    </source>
</evidence>
<feature type="active site" description="Cysteine sulfenic acid (-SOH) intermediate; for peroxidase activity" evidence="10">
    <location>
        <position position="58"/>
    </location>
</feature>
<keyword evidence="7 9" id="KW-0676">Redox-active center</keyword>
<comment type="similarity">
    <text evidence="1">Belongs to the peroxiredoxin family. AhpC/Prx1 subfamily.</text>
</comment>
<evidence type="ECO:0000256" key="4">
    <source>
        <dbReference type="ARBA" id="ARBA00022862"/>
    </source>
</evidence>
<comment type="catalytic activity">
    <reaction evidence="8">
        <text>a hydroperoxide + [thioredoxin]-dithiol = an alcohol + [thioredoxin]-disulfide + H2O</text>
        <dbReference type="Rhea" id="RHEA:62620"/>
        <dbReference type="Rhea" id="RHEA-COMP:10698"/>
        <dbReference type="Rhea" id="RHEA-COMP:10700"/>
        <dbReference type="ChEBI" id="CHEBI:15377"/>
        <dbReference type="ChEBI" id="CHEBI:29950"/>
        <dbReference type="ChEBI" id="CHEBI:30879"/>
        <dbReference type="ChEBI" id="CHEBI:35924"/>
        <dbReference type="ChEBI" id="CHEBI:50058"/>
        <dbReference type="EC" id="1.11.1.24"/>
    </reaction>
</comment>
<dbReference type="InterPro" id="IPR019479">
    <property type="entry name" value="Peroxiredoxin_C"/>
</dbReference>
<dbReference type="EMBL" id="AJWJ01000520">
    <property type="protein sequence ID" value="KAF2070245.1"/>
    <property type="molecule type" value="Genomic_DNA"/>
</dbReference>
<comment type="function">
    <text evidence="9">Thiol-specific peroxidase that catalyzes the reduction of hydrogen peroxide and organic hydroperoxides to water and alcohols, respectively.</text>
</comment>
<name>A0A8J4UWY1_9MYCE</name>
<dbReference type="InterPro" id="IPR000866">
    <property type="entry name" value="AhpC/TSA"/>
</dbReference>
<evidence type="ECO:0000256" key="8">
    <source>
        <dbReference type="ARBA" id="ARBA00049091"/>
    </source>
</evidence>
<dbReference type="InterPro" id="IPR013766">
    <property type="entry name" value="Thioredoxin_domain"/>
</dbReference>
<dbReference type="InterPro" id="IPR036249">
    <property type="entry name" value="Thioredoxin-like_sf"/>
</dbReference>
<dbReference type="PROSITE" id="PS51352">
    <property type="entry name" value="THIOREDOXIN_2"/>
    <property type="match status" value="1"/>
</dbReference>
<dbReference type="CDD" id="cd03015">
    <property type="entry name" value="PRX_Typ2cys"/>
    <property type="match status" value="1"/>
</dbReference>